<evidence type="ECO:0000313" key="2">
    <source>
        <dbReference type="EMBL" id="RVT43469.1"/>
    </source>
</evidence>
<evidence type="ECO:0000313" key="3">
    <source>
        <dbReference type="Proteomes" id="UP000282977"/>
    </source>
</evidence>
<dbReference type="GO" id="GO:0004519">
    <property type="term" value="F:endonuclease activity"/>
    <property type="evidence" value="ECO:0007669"/>
    <property type="project" value="UniProtKB-KW"/>
</dbReference>
<dbReference type="OrthoDB" id="5379188at2"/>
<dbReference type="EMBL" id="RZUL01000001">
    <property type="protein sequence ID" value="RVT43469.1"/>
    <property type="molecule type" value="Genomic_DNA"/>
</dbReference>
<dbReference type="Proteomes" id="UP000282977">
    <property type="component" value="Unassembled WGS sequence"/>
</dbReference>
<dbReference type="RefSeq" id="WP_127689006.1">
    <property type="nucleotide sequence ID" value="NZ_RZUL01000001.1"/>
</dbReference>
<name>A0A437JC36_9SPHN</name>
<dbReference type="Pfam" id="PF13391">
    <property type="entry name" value="HNH_2"/>
    <property type="match status" value="1"/>
</dbReference>
<keyword evidence="2" id="KW-0540">Nuclease</keyword>
<reference evidence="2 3" key="1">
    <citation type="submission" date="2019-01" db="EMBL/GenBank/DDBJ databases">
        <authorList>
            <person name="Chen W.-M."/>
        </authorList>
    </citation>
    <scope>NUCLEOTIDE SEQUENCE [LARGE SCALE GENOMIC DNA]</scope>
    <source>
        <strain evidence="2 3">TLA-22</strain>
    </source>
</reference>
<comment type="caution">
    <text evidence="2">The sequence shown here is derived from an EMBL/GenBank/DDBJ whole genome shotgun (WGS) entry which is preliminary data.</text>
</comment>
<gene>
    <name evidence="2" type="ORF">ENE74_02240</name>
</gene>
<dbReference type="InterPro" id="IPR003615">
    <property type="entry name" value="HNH_nuc"/>
</dbReference>
<protein>
    <submittedName>
        <fullName evidence="2">HNH endonuclease</fullName>
    </submittedName>
</protein>
<proteinExistence type="predicted"/>
<feature type="domain" description="HNH nuclease" evidence="1">
    <location>
        <begin position="42"/>
        <end position="85"/>
    </location>
</feature>
<evidence type="ECO:0000259" key="1">
    <source>
        <dbReference type="Pfam" id="PF13391"/>
    </source>
</evidence>
<sequence>MAITQKSIKILWSASGGLCAFPDCRQRLTFSEAGDFAPYTLGEMAHICGDQPGANRHNAAQTPQERDDYQNLILLCPTHHTLIDRAENEGRFPVEFLHQIKADHEAFVRLRLHAVPATDKQAIAREISPLLAANHQVWLNYGPLSDFARKNPNNDAAYAVWLSERLGTIVPNNRRIAEVLNEGVHAFTPAEQAIIADFQLHARSYERWVADEIAYEGVVRFPKAFAELIEETLHAST</sequence>
<dbReference type="AlphaFoldDB" id="A0A437JC36"/>
<accession>A0A437JC36</accession>
<keyword evidence="2" id="KW-0255">Endonuclease</keyword>
<organism evidence="2 3">
    <name type="scientific">Sphingobium algorifonticola</name>
    <dbReference type="NCBI Taxonomy" id="2008318"/>
    <lineage>
        <taxon>Bacteria</taxon>
        <taxon>Pseudomonadati</taxon>
        <taxon>Pseudomonadota</taxon>
        <taxon>Alphaproteobacteria</taxon>
        <taxon>Sphingomonadales</taxon>
        <taxon>Sphingomonadaceae</taxon>
        <taxon>Sphingobium</taxon>
    </lineage>
</organism>
<dbReference type="CDD" id="cd00085">
    <property type="entry name" value="HNHc"/>
    <property type="match status" value="1"/>
</dbReference>
<keyword evidence="3" id="KW-1185">Reference proteome</keyword>
<keyword evidence="2" id="KW-0378">Hydrolase</keyword>